<protein>
    <submittedName>
        <fullName evidence="1">Uncharacterized protein</fullName>
    </submittedName>
</protein>
<reference evidence="1 2" key="1">
    <citation type="journal article" date="2024" name="Chem. Sci.">
        <title>Discovery of megapolipeptins by genome mining of a Burkholderiales bacteria collection.</title>
        <authorList>
            <person name="Paulo B.S."/>
            <person name="Recchia M.J.J."/>
            <person name="Lee S."/>
            <person name="Fergusson C.H."/>
            <person name="Romanowski S.B."/>
            <person name="Hernandez A."/>
            <person name="Krull N."/>
            <person name="Liu D.Y."/>
            <person name="Cavanagh H."/>
            <person name="Bos A."/>
            <person name="Gray C.A."/>
            <person name="Murphy B.T."/>
            <person name="Linington R.G."/>
            <person name="Eustaquio A.S."/>
        </authorList>
    </citation>
    <scope>NUCLEOTIDE SEQUENCE [LARGE SCALE GENOMIC DNA]</scope>
    <source>
        <strain evidence="1 2">RL18-126-BIB-B</strain>
    </source>
</reference>
<evidence type="ECO:0000313" key="1">
    <source>
        <dbReference type="EMBL" id="MFM0108485.1"/>
    </source>
</evidence>
<proteinExistence type="predicted"/>
<evidence type="ECO:0000313" key="2">
    <source>
        <dbReference type="Proteomes" id="UP001629235"/>
    </source>
</evidence>
<dbReference type="Proteomes" id="UP001629235">
    <property type="component" value="Unassembled WGS sequence"/>
</dbReference>
<gene>
    <name evidence="1" type="ORF">PQR01_34950</name>
</gene>
<accession>A0ACC7NLS7</accession>
<comment type="caution">
    <text evidence="1">The sequence shown here is derived from an EMBL/GenBank/DDBJ whole genome shotgun (WGS) entry which is preliminary data.</text>
</comment>
<sequence>MLTGVQQHPILTARRPDKDSREQGPAMRAGVVLFHALILDGAFAVEPQGFMRLGGGRLPVEVRARGARLNPELHFDQVNWRSTTPEIVTAKSTCWKSFGYHLACPALGVRERVLKIDKDFTLRKLVHQEFFEHRGTVAPTDDGARVVATVWIGISRSIFPLSIDDDPMRWDVNFLVHAGHLGLRRAYGGILA</sequence>
<organism evidence="1 2">
    <name type="scientific">Paraburkholderia rhynchosiae</name>
    <dbReference type="NCBI Taxonomy" id="487049"/>
    <lineage>
        <taxon>Bacteria</taxon>
        <taxon>Pseudomonadati</taxon>
        <taxon>Pseudomonadota</taxon>
        <taxon>Betaproteobacteria</taxon>
        <taxon>Burkholderiales</taxon>
        <taxon>Burkholderiaceae</taxon>
        <taxon>Paraburkholderia</taxon>
    </lineage>
</organism>
<name>A0ACC7NLS7_9BURK</name>
<dbReference type="EMBL" id="JAQQDW010000119">
    <property type="protein sequence ID" value="MFM0108485.1"/>
    <property type="molecule type" value="Genomic_DNA"/>
</dbReference>
<keyword evidence="2" id="KW-1185">Reference proteome</keyword>